<evidence type="ECO:0000313" key="2">
    <source>
        <dbReference type="EMBL" id="CAB4764171.1"/>
    </source>
</evidence>
<name>A0A6J6PFY2_9ZZZZ</name>
<accession>A0A6J6PFY2</accession>
<protein>
    <submittedName>
        <fullName evidence="1">Unannotated protein</fullName>
    </submittedName>
</protein>
<reference evidence="1" key="1">
    <citation type="submission" date="2020-05" db="EMBL/GenBank/DDBJ databases">
        <authorList>
            <person name="Chiriac C."/>
            <person name="Salcher M."/>
            <person name="Ghai R."/>
            <person name="Kavagutti S V."/>
        </authorList>
    </citation>
    <scope>NUCLEOTIDE SEQUENCE</scope>
</reference>
<dbReference type="EMBL" id="CAFBLR010000008">
    <property type="protein sequence ID" value="CAB4860447.1"/>
    <property type="molecule type" value="Genomic_DNA"/>
</dbReference>
<dbReference type="EMBL" id="CAEZYY010000032">
    <property type="protein sequence ID" value="CAB4764171.1"/>
    <property type="molecule type" value="Genomic_DNA"/>
</dbReference>
<evidence type="ECO:0000313" key="3">
    <source>
        <dbReference type="EMBL" id="CAB4860447.1"/>
    </source>
</evidence>
<evidence type="ECO:0000313" key="4">
    <source>
        <dbReference type="EMBL" id="CAB5065015.1"/>
    </source>
</evidence>
<sequence>MKKRTVTLSVSVAALALIAVSCGSKSSSTTTAAPETTAASVETTAAPETTAVTETTAAMSATALKDAGCPDPMVIQTDWFPEADHGWTYQLIGPNGTQDPKKGSYTGQVAGITIDIRAGGPAIGYSSPAKQMYQDPDVWAAYVDTGDAIRNATTQPVVAVFASYEKSPQMIQWDPAKYPDVKTLADVGATAGEGQIRVFEGGAYIDYMVGKGIWKASQLDTSYDGSPSLFVSKGDLFQQGYATAEIYSYQNLIDGWKKPIATALTYDAGFTIYQSALSVKPESITKDAACLKAFVPMAQKALVDYMADPKAVNDMLAGYGTSMNWAESSEGNAAATVVMKEQGLVGDGVTPVAGDMDCERIQKLIDEFNPLEKAANVEGVKEGLQCAEIIDNQFIDPSISLGF</sequence>
<proteinExistence type="predicted"/>
<evidence type="ECO:0000313" key="1">
    <source>
        <dbReference type="EMBL" id="CAB4695665.1"/>
    </source>
</evidence>
<gene>
    <name evidence="1" type="ORF">UFOPK2602_00279</name>
    <name evidence="2" type="ORF">UFOPK2806_01913</name>
    <name evidence="3" type="ORF">UFOPK3417_00194</name>
    <name evidence="4" type="ORF">UFOPK4306_01500</name>
</gene>
<dbReference type="AlphaFoldDB" id="A0A6J6PFY2"/>
<dbReference type="EMBL" id="CAEZXX010000010">
    <property type="protein sequence ID" value="CAB4695665.1"/>
    <property type="molecule type" value="Genomic_DNA"/>
</dbReference>
<dbReference type="EMBL" id="CAFBQP010000056">
    <property type="protein sequence ID" value="CAB5065015.1"/>
    <property type="molecule type" value="Genomic_DNA"/>
</dbReference>
<dbReference type="Gene3D" id="3.40.190.10">
    <property type="entry name" value="Periplasmic binding protein-like II"/>
    <property type="match status" value="1"/>
</dbReference>
<organism evidence="1">
    <name type="scientific">freshwater metagenome</name>
    <dbReference type="NCBI Taxonomy" id="449393"/>
    <lineage>
        <taxon>unclassified sequences</taxon>
        <taxon>metagenomes</taxon>
        <taxon>ecological metagenomes</taxon>
    </lineage>
</organism>
<dbReference type="PROSITE" id="PS51257">
    <property type="entry name" value="PROKAR_LIPOPROTEIN"/>
    <property type="match status" value="1"/>
</dbReference>